<reference evidence="3 5" key="2">
    <citation type="submission" date="2017-03" db="EMBL/GenBank/DDBJ databases">
        <title>Complete sequence of Clostridium formicaceticum DSM 92.</title>
        <authorList>
            <person name="Poehlein A."/>
            <person name="Karl M."/>
            <person name="Bengelsdorf F.R."/>
            <person name="Duerre P."/>
            <person name="Daniel R."/>
        </authorList>
    </citation>
    <scope>NUCLEOTIDE SEQUENCE [LARGE SCALE GENOMIC DNA]</scope>
    <source>
        <strain evidence="3 5">DSM 92</strain>
    </source>
</reference>
<feature type="region of interest" description="Disordered" evidence="1">
    <location>
        <begin position="31"/>
        <end position="87"/>
    </location>
</feature>
<dbReference type="Proteomes" id="UP000177894">
    <property type="component" value="Chromosome"/>
</dbReference>
<dbReference type="KEGG" id="cfm:BJL90_06775"/>
<dbReference type="GO" id="GO:0005615">
    <property type="term" value="C:extracellular space"/>
    <property type="evidence" value="ECO:0007669"/>
    <property type="project" value="TreeGrafter"/>
</dbReference>
<protein>
    <submittedName>
        <fullName evidence="3">Collagen triple helix repeat (20 copies)</fullName>
    </submittedName>
</protein>
<name>A0AAC9WEN1_9CLOT</name>
<sequence length="227" mass="22810">MSDQTCHYYSHKLGVIPCYYPGCKPQPCPPGPTGPAGPQGPIGPQGSTGPIGPQGIPGLTGPIGPQGVPGPTGPIGPQGVPGPVGPTGPQGLSEYAYIYNVGAQTIPLETDVIFSNNGVISGNITHAAGTAAIILGSAGDYSVWFYASALEPSQFTLFLNGAPVPGATYGAEAGTSPNPGWAIINASAGDVLTVRNHTSEVPVILQTFAGGTQVNVNASILIQRIDA</sequence>
<organism evidence="3 5">
    <name type="scientific">Clostridium formicaceticum</name>
    <dbReference type="NCBI Taxonomy" id="1497"/>
    <lineage>
        <taxon>Bacteria</taxon>
        <taxon>Bacillati</taxon>
        <taxon>Bacillota</taxon>
        <taxon>Clostridia</taxon>
        <taxon>Eubacteriales</taxon>
        <taxon>Clostridiaceae</taxon>
        <taxon>Clostridium</taxon>
    </lineage>
</organism>
<dbReference type="InterPro" id="IPR008160">
    <property type="entry name" value="Collagen"/>
</dbReference>
<keyword evidence="4" id="KW-1185">Reference proteome</keyword>
<dbReference type="GO" id="GO:0030020">
    <property type="term" value="F:extracellular matrix structural constituent conferring tensile strength"/>
    <property type="evidence" value="ECO:0007669"/>
    <property type="project" value="TreeGrafter"/>
</dbReference>
<gene>
    <name evidence="2" type="ORF">BJL90_06775</name>
    <name evidence="3" type="ORF">CLFO_02480</name>
</gene>
<evidence type="ECO:0000313" key="5">
    <source>
        <dbReference type="Proteomes" id="UP000192478"/>
    </source>
</evidence>
<dbReference type="AlphaFoldDB" id="A0AAC9WEN1"/>
<accession>A0AAC9WEN1</accession>
<dbReference type="EMBL" id="CP020559">
    <property type="protein sequence ID" value="ARE85932.1"/>
    <property type="molecule type" value="Genomic_DNA"/>
</dbReference>
<dbReference type="Gene3D" id="2.60.120.40">
    <property type="match status" value="1"/>
</dbReference>
<dbReference type="EMBL" id="CP017603">
    <property type="protein sequence ID" value="AOY75621.1"/>
    <property type="molecule type" value="Genomic_DNA"/>
</dbReference>
<evidence type="ECO:0000313" key="2">
    <source>
        <dbReference type="EMBL" id="AOY75621.1"/>
    </source>
</evidence>
<dbReference type="RefSeq" id="WP_070965690.1">
    <property type="nucleotide sequence ID" value="NZ_CP017603.1"/>
</dbReference>
<evidence type="ECO:0000313" key="4">
    <source>
        <dbReference type="Proteomes" id="UP000177894"/>
    </source>
</evidence>
<evidence type="ECO:0000256" key="1">
    <source>
        <dbReference type="SAM" id="MobiDB-lite"/>
    </source>
</evidence>
<keyword evidence="3" id="KW-0176">Collagen</keyword>
<dbReference type="InterPro" id="IPR008983">
    <property type="entry name" value="Tumour_necrosis_fac-like_dom"/>
</dbReference>
<evidence type="ECO:0000313" key="3">
    <source>
        <dbReference type="EMBL" id="ARE85932.1"/>
    </source>
</evidence>
<proteinExistence type="predicted"/>
<feature type="compositionally biased region" description="Low complexity" evidence="1">
    <location>
        <begin position="42"/>
        <end position="66"/>
    </location>
</feature>
<dbReference type="GO" id="GO:0031012">
    <property type="term" value="C:extracellular matrix"/>
    <property type="evidence" value="ECO:0007669"/>
    <property type="project" value="TreeGrafter"/>
</dbReference>
<reference evidence="2 4" key="1">
    <citation type="submission" date="2016-10" db="EMBL/GenBank/DDBJ databases">
        <title>Complete Genome Sequence of Acetogen Clostridium formicoaceticum ATCC 27076.</title>
        <authorList>
            <person name="Bao T."/>
            <person name="Cheng C."/>
            <person name="Zhao J."/>
            <person name="Yang S.-T."/>
            <person name="Wang J."/>
            <person name="Wang M."/>
        </authorList>
    </citation>
    <scope>NUCLEOTIDE SEQUENCE [LARGE SCALE GENOMIC DNA]</scope>
    <source>
        <strain evidence="2 4">ATCC 27076</strain>
    </source>
</reference>
<dbReference type="Pfam" id="PF01391">
    <property type="entry name" value="Collagen"/>
    <property type="match status" value="1"/>
</dbReference>
<dbReference type="InterPro" id="IPR050149">
    <property type="entry name" value="Collagen_superfamily"/>
</dbReference>
<dbReference type="PANTHER" id="PTHR24023:SF1083">
    <property type="entry name" value="MACROPHAGE RECEPTOR MARCO"/>
    <property type="match status" value="1"/>
</dbReference>
<dbReference type="GO" id="GO:0030198">
    <property type="term" value="P:extracellular matrix organization"/>
    <property type="evidence" value="ECO:0007669"/>
    <property type="project" value="TreeGrafter"/>
</dbReference>
<dbReference type="PANTHER" id="PTHR24023">
    <property type="entry name" value="COLLAGEN ALPHA"/>
    <property type="match status" value="1"/>
</dbReference>
<dbReference type="Proteomes" id="UP000192478">
    <property type="component" value="Chromosome"/>
</dbReference>